<evidence type="ECO:0000256" key="1">
    <source>
        <dbReference type="ARBA" id="ARBA00022603"/>
    </source>
</evidence>
<evidence type="ECO:0000313" key="5">
    <source>
        <dbReference type="Proteomes" id="UP000547674"/>
    </source>
</evidence>
<dbReference type="CDD" id="cd02440">
    <property type="entry name" value="AdoMet_MTases"/>
    <property type="match status" value="1"/>
</dbReference>
<accession>A0A7Y2EB15</accession>
<dbReference type="Proteomes" id="UP000547674">
    <property type="component" value="Unassembled WGS sequence"/>
</dbReference>
<name>A0A7Y2EB15_UNCEI</name>
<evidence type="ECO:0000256" key="2">
    <source>
        <dbReference type="ARBA" id="ARBA00022679"/>
    </source>
</evidence>
<dbReference type="SUPFAM" id="SSF53335">
    <property type="entry name" value="S-adenosyl-L-methionine-dependent methyltransferases"/>
    <property type="match status" value="1"/>
</dbReference>
<dbReference type="AlphaFoldDB" id="A0A7Y2EB15"/>
<sequence>MSISEQKSRMRTMFDSVAPRYDLLNHLLSMGIDRGWRKRAIRNLKLEAGDRLLDVCAGTGDLGFEAISQKDISVVGVDLAFNMLERGNQKRKERRFSFV</sequence>
<evidence type="ECO:0000256" key="3">
    <source>
        <dbReference type="ARBA" id="ARBA00022691"/>
    </source>
</evidence>
<keyword evidence="2 4" id="KW-0808">Transferase</keyword>
<dbReference type="PROSITE" id="PS01183">
    <property type="entry name" value="UBIE_1"/>
    <property type="match status" value="1"/>
</dbReference>
<dbReference type="Pfam" id="PF01209">
    <property type="entry name" value="Ubie_methyltran"/>
    <property type="match status" value="1"/>
</dbReference>
<dbReference type="GO" id="GO:0032259">
    <property type="term" value="P:methylation"/>
    <property type="evidence" value="ECO:0007669"/>
    <property type="project" value="UniProtKB-KW"/>
</dbReference>
<gene>
    <name evidence="4" type="ORF">HKN21_07445</name>
</gene>
<organism evidence="4 5">
    <name type="scientific">Eiseniibacteriota bacterium</name>
    <dbReference type="NCBI Taxonomy" id="2212470"/>
    <lineage>
        <taxon>Bacteria</taxon>
        <taxon>Candidatus Eiseniibacteriota</taxon>
    </lineage>
</organism>
<reference evidence="4 5" key="1">
    <citation type="submission" date="2020-03" db="EMBL/GenBank/DDBJ databases">
        <title>Metabolic flexibility allows generalist bacteria to become dominant in a frequently disturbed ecosystem.</title>
        <authorList>
            <person name="Chen Y.-J."/>
            <person name="Leung P.M."/>
            <person name="Bay S.K."/>
            <person name="Hugenholtz P."/>
            <person name="Kessler A.J."/>
            <person name="Shelley G."/>
            <person name="Waite D.W."/>
            <person name="Cook P.L."/>
            <person name="Greening C."/>
        </authorList>
    </citation>
    <scope>NUCLEOTIDE SEQUENCE [LARGE SCALE GENOMIC DNA]</scope>
    <source>
        <strain evidence="4">SS_bin_28</strain>
    </source>
</reference>
<evidence type="ECO:0000313" key="4">
    <source>
        <dbReference type="EMBL" id="NNF06579.1"/>
    </source>
</evidence>
<keyword evidence="1 4" id="KW-0489">Methyltransferase</keyword>
<dbReference type="EMBL" id="JABDJR010000291">
    <property type="protein sequence ID" value="NNF06579.1"/>
    <property type="molecule type" value="Genomic_DNA"/>
</dbReference>
<dbReference type="Gene3D" id="3.40.50.150">
    <property type="entry name" value="Vaccinia Virus protein VP39"/>
    <property type="match status" value="1"/>
</dbReference>
<dbReference type="GO" id="GO:0008168">
    <property type="term" value="F:methyltransferase activity"/>
    <property type="evidence" value="ECO:0007669"/>
    <property type="project" value="UniProtKB-KW"/>
</dbReference>
<dbReference type="InterPro" id="IPR023576">
    <property type="entry name" value="UbiE/COQ5_MeTrFase_CS"/>
</dbReference>
<dbReference type="InterPro" id="IPR029063">
    <property type="entry name" value="SAM-dependent_MTases_sf"/>
</dbReference>
<comment type="caution">
    <text evidence="4">The sequence shown here is derived from an EMBL/GenBank/DDBJ whole genome shotgun (WGS) entry which is preliminary data.</text>
</comment>
<feature type="non-terminal residue" evidence="4">
    <location>
        <position position="99"/>
    </location>
</feature>
<proteinExistence type="predicted"/>
<protein>
    <submittedName>
        <fullName evidence="4">Class I SAM-dependent methyltransferase</fullName>
    </submittedName>
</protein>
<keyword evidence="3" id="KW-0949">S-adenosyl-L-methionine</keyword>